<evidence type="ECO:0000256" key="6">
    <source>
        <dbReference type="RuleBase" id="RU000461"/>
    </source>
</evidence>
<evidence type="ECO:0000256" key="7">
    <source>
        <dbReference type="SAM" id="Phobius"/>
    </source>
</evidence>
<gene>
    <name evidence="8" type="ORF">DEBURN_LOCUS3963</name>
</gene>
<dbReference type="InterPro" id="IPR036396">
    <property type="entry name" value="Cyt_P450_sf"/>
</dbReference>
<evidence type="ECO:0000256" key="4">
    <source>
        <dbReference type="ARBA" id="ARBA00023004"/>
    </source>
</evidence>
<dbReference type="Pfam" id="PF00067">
    <property type="entry name" value="p450"/>
    <property type="match status" value="2"/>
</dbReference>
<feature type="binding site" description="axial binding residue" evidence="5">
    <location>
        <position position="360"/>
    </location>
    <ligand>
        <name>heme</name>
        <dbReference type="ChEBI" id="CHEBI:30413"/>
    </ligand>
    <ligandPart>
        <name>Fe</name>
        <dbReference type="ChEBI" id="CHEBI:18248"/>
    </ligandPart>
</feature>
<dbReference type="GO" id="GO:0020037">
    <property type="term" value="F:heme binding"/>
    <property type="evidence" value="ECO:0007669"/>
    <property type="project" value="InterPro"/>
</dbReference>
<dbReference type="EMBL" id="CAJVPK010000274">
    <property type="protein sequence ID" value="CAG8486904.1"/>
    <property type="molecule type" value="Genomic_DNA"/>
</dbReference>
<organism evidence="8 9">
    <name type="scientific">Diversispora eburnea</name>
    <dbReference type="NCBI Taxonomy" id="1213867"/>
    <lineage>
        <taxon>Eukaryota</taxon>
        <taxon>Fungi</taxon>
        <taxon>Fungi incertae sedis</taxon>
        <taxon>Mucoromycota</taxon>
        <taxon>Glomeromycotina</taxon>
        <taxon>Glomeromycetes</taxon>
        <taxon>Diversisporales</taxon>
        <taxon>Diversisporaceae</taxon>
        <taxon>Diversispora</taxon>
    </lineage>
</organism>
<evidence type="ECO:0000256" key="2">
    <source>
        <dbReference type="ARBA" id="ARBA00010617"/>
    </source>
</evidence>
<dbReference type="SUPFAM" id="SSF48264">
    <property type="entry name" value="Cytochrome P450"/>
    <property type="match status" value="2"/>
</dbReference>
<keyword evidence="3 5" id="KW-0479">Metal-binding</keyword>
<dbReference type="PANTHER" id="PTHR46206">
    <property type="entry name" value="CYTOCHROME P450"/>
    <property type="match status" value="1"/>
</dbReference>
<dbReference type="AlphaFoldDB" id="A0A9N8WE70"/>
<comment type="caution">
    <text evidence="8">The sequence shown here is derived from an EMBL/GenBank/DDBJ whole genome shotgun (WGS) entry which is preliminary data.</text>
</comment>
<keyword evidence="6" id="KW-0503">Monooxygenase</keyword>
<dbReference type="GO" id="GO:0005506">
    <property type="term" value="F:iron ion binding"/>
    <property type="evidence" value="ECO:0007669"/>
    <property type="project" value="InterPro"/>
</dbReference>
<dbReference type="PROSITE" id="PS00086">
    <property type="entry name" value="CYTOCHROME_P450"/>
    <property type="match status" value="1"/>
</dbReference>
<name>A0A9N8WE70_9GLOM</name>
<comment type="similarity">
    <text evidence="2 6">Belongs to the cytochrome P450 family.</text>
</comment>
<evidence type="ECO:0000256" key="1">
    <source>
        <dbReference type="ARBA" id="ARBA00001971"/>
    </source>
</evidence>
<dbReference type="Gene3D" id="1.10.630.10">
    <property type="entry name" value="Cytochrome P450"/>
    <property type="match status" value="3"/>
</dbReference>
<sequence>MYFSFETIPTFVWVFIAIYIIYWIKKPIISKNEPPMVPYKIPIIGHTLDYLFNTENFLAECRKQYGDPFNIYVFGQVNTIVGNEIAHEVYRSDIFNQHSELRDGDYPETLEQVVKTVREGIAAKLPLYTGRMQKQLMISINKEIGDCSNPKLVNNDFSSIIARPVADVLVGQKYLKPILEKRLKDKETLDDKYEQPLDIIEYLLNNPEYETKVIDDDYLNKICEFLFIIVVVSIHTTSRHITFALYDFAGRPELWDDIYEEQIRIDKECNGELSPQHISKMVKLDNPIPHRFLESYTFKNGMTIPKGRIVQTYLMDIHYNTTAYGPEPRSFLPYHGLENNFPASKPDKNYFIFGSGKHVCPGRFFAVNEIKINVVKAFADFTKDFASSLAIPLILSLIHPEIHAQAITLPLRFGWNPISKHMITLKKHLKPVLEKRLKDKEILSDKYEPPLDIIEYLLNNLEYETKVITDDYLNKICEFFFILVVVSIHYTSRTLTSALYDFARRPELWDDIYVEQVKIDKECNGELSPQHINKMVKLDRCIVHTYLMDIYYNTTAYGPEPRSFLPYHGLENKFPASKIDKNYFIFVSGKHACPGRFFAVNEIKISMHNLILNYHIKTPSGRIEKKIHFGSFISPSVVGLIFENRKKK</sequence>
<dbReference type="InterPro" id="IPR002403">
    <property type="entry name" value="Cyt_P450_E_grp-IV"/>
</dbReference>
<accession>A0A9N8WE70</accession>
<keyword evidence="5 6" id="KW-0349">Heme</keyword>
<reference evidence="8" key="1">
    <citation type="submission" date="2021-06" db="EMBL/GenBank/DDBJ databases">
        <authorList>
            <person name="Kallberg Y."/>
            <person name="Tangrot J."/>
            <person name="Rosling A."/>
        </authorList>
    </citation>
    <scope>NUCLEOTIDE SEQUENCE</scope>
    <source>
        <strain evidence="8">AZ414A</strain>
    </source>
</reference>
<evidence type="ECO:0000256" key="3">
    <source>
        <dbReference type="ARBA" id="ARBA00022723"/>
    </source>
</evidence>
<proteinExistence type="inferred from homology"/>
<protein>
    <submittedName>
        <fullName evidence="8">8232_t:CDS:1</fullName>
    </submittedName>
</protein>
<evidence type="ECO:0000313" key="8">
    <source>
        <dbReference type="EMBL" id="CAG8486904.1"/>
    </source>
</evidence>
<dbReference type="InterPro" id="IPR001128">
    <property type="entry name" value="Cyt_P450"/>
</dbReference>
<keyword evidence="4 5" id="KW-0408">Iron</keyword>
<dbReference type="InterPro" id="IPR017972">
    <property type="entry name" value="Cyt_P450_CS"/>
</dbReference>
<evidence type="ECO:0000256" key="5">
    <source>
        <dbReference type="PIRSR" id="PIRSR602403-1"/>
    </source>
</evidence>
<feature type="transmembrane region" description="Helical" evidence="7">
    <location>
        <begin position="7"/>
        <end position="24"/>
    </location>
</feature>
<dbReference type="PRINTS" id="PR00465">
    <property type="entry name" value="EP450IV"/>
</dbReference>
<comment type="cofactor">
    <cofactor evidence="1 5">
        <name>heme</name>
        <dbReference type="ChEBI" id="CHEBI:30413"/>
    </cofactor>
</comment>
<dbReference type="OrthoDB" id="1844152at2759"/>
<keyword evidence="6" id="KW-0560">Oxidoreductase</keyword>
<keyword evidence="7" id="KW-0812">Transmembrane</keyword>
<keyword evidence="9" id="KW-1185">Reference proteome</keyword>
<evidence type="ECO:0000313" key="9">
    <source>
        <dbReference type="Proteomes" id="UP000789706"/>
    </source>
</evidence>
<dbReference type="Proteomes" id="UP000789706">
    <property type="component" value="Unassembled WGS sequence"/>
</dbReference>
<dbReference type="GO" id="GO:0004497">
    <property type="term" value="F:monooxygenase activity"/>
    <property type="evidence" value="ECO:0007669"/>
    <property type="project" value="UniProtKB-KW"/>
</dbReference>
<keyword evidence="7" id="KW-0472">Membrane</keyword>
<keyword evidence="7" id="KW-1133">Transmembrane helix</keyword>
<dbReference type="GO" id="GO:0016705">
    <property type="term" value="F:oxidoreductase activity, acting on paired donors, with incorporation or reduction of molecular oxygen"/>
    <property type="evidence" value="ECO:0007669"/>
    <property type="project" value="InterPro"/>
</dbReference>